<evidence type="ECO:0000313" key="2">
    <source>
        <dbReference type="Proteomes" id="UP000887013"/>
    </source>
</evidence>
<sequence length="151" mass="16644">MGGSAKRNSTRTARISWCSTTLSIDRAVCSPVAEDNKLISTNMPKNAVFQMCQSYGLFSIDLILSGCTYNNVCDPRTAAKSPPPGYDCNTGQFPSSLASSLPWSQPKRFQVLRILKESDVNRTAFKSDTFERLHFSTCSGNYADLPNNFPL</sequence>
<comment type="caution">
    <text evidence="1">The sequence shown here is derived from an EMBL/GenBank/DDBJ whole genome shotgun (WGS) entry which is preliminary data.</text>
</comment>
<keyword evidence="2" id="KW-1185">Reference proteome</keyword>
<gene>
    <name evidence="1" type="ORF">NPIL_557821</name>
</gene>
<evidence type="ECO:0000313" key="1">
    <source>
        <dbReference type="EMBL" id="GFT30556.1"/>
    </source>
</evidence>
<dbReference type="AlphaFoldDB" id="A0A8X6NSX4"/>
<proteinExistence type="predicted"/>
<protein>
    <submittedName>
        <fullName evidence="1">Uncharacterized protein</fullName>
    </submittedName>
</protein>
<dbReference type="Proteomes" id="UP000887013">
    <property type="component" value="Unassembled WGS sequence"/>
</dbReference>
<name>A0A8X6NSX4_NEPPI</name>
<accession>A0A8X6NSX4</accession>
<dbReference type="EMBL" id="BMAW01012814">
    <property type="protein sequence ID" value="GFT30556.1"/>
    <property type="molecule type" value="Genomic_DNA"/>
</dbReference>
<reference evidence="1" key="1">
    <citation type="submission" date="2020-08" db="EMBL/GenBank/DDBJ databases">
        <title>Multicomponent nature underlies the extraordinary mechanical properties of spider dragline silk.</title>
        <authorList>
            <person name="Kono N."/>
            <person name="Nakamura H."/>
            <person name="Mori M."/>
            <person name="Yoshida Y."/>
            <person name="Ohtoshi R."/>
            <person name="Malay A.D."/>
            <person name="Moran D.A.P."/>
            <person name="Tomita M."/>
            <person name="Numata K."/>
            <person name="Arakawa K."/>
        </authorList>
    </citation>
    <scope>NUCLEOTIDE SEQUENCE</scope>
</reference>
<organism evidence="1 2">
    <name type="scientific">Nephila pilipes</name>
    <name type="common">Giant wood spider</name>
    <name type="synonym">Nephila maculata</name>
    <dbReference type="NCBI Taxonomy" id="299642"/>
    <lineage>
        <taxon>Eukaryota</taxon>
        <taxon>Metazoa</taxon>
        <taxon>Ecdysozoa</taxon>
        <taxon>Arthropoda</taxon>
        <taxon>Chelicerata</taxon>
        <taxon>Arachnida</taxon>
        <taxon>Araneae</taxon>
        <taxon>Araneomorphae</taxon>
        <taxon>Entelegynae</taxon>
        <taxon>Araneoidea</taxon>
        <taxon>Nephilidae</taxon>
        <taxon>Nephila</taxon>
    </lineage>
</organism>